<evidence type="ECO:0000313" key="3">
    <source>
        <dbReference type="Proteomes" id="UP001403385"/>
    </source>
</evidence>
<dbReference type="EMBL" id="JBDKWZ010000004">
    <property type="protein sequence ID" value="MEN7548135.1"/>
    <property type="molecule type" value="Genomic_DNA"/>
</dbReference>
<name>A0AAW9S8Q5_9BACT</name>
<dbReference type="RefSeq" id="WP_346820917.1">
    <property type="nucleotide sequence ID" value="NZ_JBDKWZ010000004.1"/>
</dbReference>
<dbReference type="InterPro" id="IPR036514">
    <property type="entry name" value="SGNH_hydro_sf"/>
</dbReference>
<dbReference type="GO" id="GO:0016788">
    <property type="term" value="F:hydrolase activity, acting on ester bonds"/>
    <property type="evidence" value="ECO:0007669"/>
    <property type="project" value="UniProtKB-ARBA"/>
</dbReference>
<comment type="caution">
    <text evidence="2">The sequence shown here is derived from an EMBL/GenBank/DDBJ whole genome shotgun (WGS) entry which is preliminary data.</text>
</comment>
<protein>
    <recommendedName>
        <fullName evidence="4">G-D-S-L family lipolytic protein</fullName>
    </recommendedName>
</protein>
<dbReference type="AlphaFoldDB" id="A0AAW9S8Q5"/>
<proteinExistence type="predicted"/>
<feature type="chain" id="PRO_5043757259" description="G-D-S-L family lipolytic protein" evidence="1">
    <location>
        <begin position="27"/>
        <end position="571"/>
    </location>
</feature>
<evidence type="ECO:0000313" key="2">
    <source>
        <dbReference type="EMBL" id="MEN7548135.1"/>
    </source>
</evidence>
<keyword evidence="1" id="KW-0732">Signal</keyword>
<sequence>MKKNINSWYLSIVLTALLSACSYDFPAPDPTTQPSTGNADFTKYVALGNSLTAGMMDGALYTRAQQNSFAAILGQQFKQVEGGEFVLPDINAENGTNILNGLGRIIFAVDPTCPQAGPGLSFTTPDPITPFSGNISDMNNYGVPGMKLAWSTGDGAVALLQNPFYTRWFADLPSAAATNPVELAVAAQPTFFSIWLGNADALNYATGGGCVTSEMNESPTPPQYIGVDGEGKPIENPVKSADYYNTLKQSGDGFGANDMTPTSAFQALYSGVVSGMLSGGGKGVVANIPEVTDIPYFRFVNPNQFAVPLDLGTVVPDAAGPPFAGMTYADVLNFWYFQYGFTGMEDYNGDQVPDGPQRLFQPNANNFLAIETFNANGERVIRQLDPSKDITPMSLATIPTKLGLGPILDCEGNVVGAREGWGLVQNLPLTAEGTIDLVELMKVIDQVRPYPVPSSFILDETEKEAVAARIDAYNTIIADVATANSDQLALVDINDIFGKFANEATPSTLGGIGVEATFAPPFGAFSADGVHPNGRGHAFVANQFIGAINAKFSANVPLVNPNNYPGNDLPQ</sequence>
<reference evidence="2 3" key="1">
    <citation type="submission" date="2024-04" db="EMBL/GenBank/DDBJ databases">
        <title>Novel genus in family Flammeovirgaceae.</title>
        <authorList>
            <person name="Nguyen T.H."/>
            <person name="Vuong T.Q."/>
            <person name="Le H."/>
            <person name="Kim S.-G."/>
        </authorList>
    </citation>
    <scope>NUCLEOTIDE SEQUENCE [LARGE SCALE GENOMIC DNA]</scope>
    <source>
        <strain evidence="2 3">JCM 23209</strain>
    </source>
</reference>
<dbReference type="PROSITE" id="PS51257">
    <property type="entry name" value="PROKAR_LIPOPROTEIN"/>
    <property type="match status" value="1"/>
</dbReference>
<accession>A0AAW9S8Q5</accession>
<evidence type="ECO:0008006" key="4">
    <source>
        <dbReference type="Google" id="ProtNLM"/>
    </source>
</evidence>
<feature type="signal peptide" evidence="1">
    <location>
        <begin position="1"/>
        <end position="26"/>
    </location>
</feature>
<dbReference type="Gene3D" id="3.40.50.1110">
    <property type="entry name" value="SGNH hydrolase"/>
    <property type="match status" value="1"/>
</dbReference>
<dbReference type="SUPFAM" id="SSF52266">
    <property type="entry name" value="SGNH hydrolase"/>
    <property type="match status" value="1"/>
</dbReference>
<dbReference type="Proteomes" id="UP001403385">
    <property type="component" value="Unassembled WGS sequence"/>
</dbReference>
<evidence type="ECO:0000256" key="1">
    <source>
        <dbReference type="SAM" id="SignalP"/>
    </source>
</evidence>
<organism evidence="2 3">
    <name type="scientific">Rapidithrix thailandica</name>
    <dbReference type="NCBI Taxonomy" id="413964"/>
    <lineage>
        <taxon>Bacteria</taxon>
        <taxon>Pseudomonadati</taxon>
        <taxon>Bacteroidota</taxon>
        <taxon>Cytophagia</taxon>
        <taxon>Cytophagales</taxon>
        <taxon>Flammeovirgaceae</taxon>
        <taxon>Rapidithrix</taxon>
    </lineage>
</organism>
<gene>
    <name evidence="2" type="ORF">AAG747_09450</name>
</gene>
<keyword evidence="3" id="KW-1185">Reference proteome</keyword>